<evidence type="ECO:0000313" key="2">
    <source>
        <dbReference type="Proteomes" id="UP001152795"/>
    </source>
</evidence>
<dbReference type="AlphaFoldDB" id="A0A6S7GHU0"/>
<dbReference type="PANTHER" id="PTHR47018">
    <property type="entry name" value="CXC DOMAIN-CONTAINING PROTEIN-RELATED"/>
    <property type="match status" value="1"/>
</dbReference>
<dbReference type="EMBL" id="CACRXK020001806">
    <property type="protein sequence ID" value="CAB3991205.1"/>
    <property type="molecule type" value="Genomic_DNA"/>
</dbReference>
<gene>
    <name evidence="1" type="ORF">PACLA_8A062516</name>
</gene>
<keyword evidence="2" id="KW-1185">Reference proteome</keyword>
<dbReference type="Proteomes" id="UP001152795">
    <property type="component" value="Unassembled WGS sequence"/>
</dbReference>
<proteinExistence type="predicted"/>
<comment type="caution">
    <text evidence="1">The sequence shown here is derived from an EMBL/GenBank/DDBJ whole genome shotgun (WGS) entry which is preliminary data.</text>
</comment>
<evidence type="ECO:0000313" key="1">
    <source>
        <dbReference type="EMBL" id="CAB3991205.1"/>
    </source>
</evidence>
<sequence length="227" mass="25761">MVQWKWPDSHGEQAYVVMLGGLHIEMALWSVLGDLLDGSGWTVALTEADVASSGVAVSFLKASHLTRTRHAHQVTALTLHKLQRDAFSQCVDEASFSTWEEARKRIRPTFLFWDVILQLETLVLLVIRAHRQRIFNLYVEAMEELIPLFFALDHVNYARWASIHIRDLKSLPDNIAKEFQNEGHWILSKTSNRFSAIPFNQAHKQENKIAKSAGGAVGLTENSVAFR</sequence>
<name>A0A6S7GHU0_PARCT</name>
<reference evidence="1" key="1">
    <citation type="submission" date="2020-04" db="EMBL/GenBank/DDBJ databases">
        <authorList>
            <person name="Alioto T."/>
            <person name="Alioto T."/>
            <person name="Gomez Garrido J."/>
        </authorList>
    </citation>
    <scope>NUCLEOTIDE SEQUENCE</scope>
    <source>
        <strain evidence="1">A484AB</strain>
    </source>
</reference>
<dbReference type="OrthoDB" id="5986853at2759"/>
<accession>A0A6S7GHU0</accession>
<organism evidence="1 2">
    <name type="scientific">Paramuricea clavata</name>
    <name type="common">Red gorgonian</name>
    <name type="synonym">Violescent sea-whip</name>
    <dbReference type="NCBI Taxonomy" id="317549"/>
    <lineage>
        <taxon>Eukaryota</taxon>
        <taxon>Metazoa</taxon>
        <taxon>Cnidaria</taxon>
        <taxon>Anthozoa</taxon>
        <taxon>Octocorallia</taxon>
        <taxon>Malacalcyonacea</taxon>
        <taxon>Plexauridae</taxon>
        <taxon>Paramuricea</taxon>
    </lineage>
</organism>
<dbReference type="PANTHER" id="PTHR47018:SF2">
    <property type="entry name" value="TESMIN_TSO1-LIKE CXC DOMAIN-CONTAINING PROTEIN"/>
    <property type="match status" value="1"/>
</dbReference>
<protein>
    <submittedName>
        <fullName evidence="1">Uncharacterized protein</fullName>
    </submittedName>
</protein>